<proteinExistence type="inferred from homology"/>
<keyword evidence="2 7" id="KW-0285">Flavoprotein</keyword>
<dbReference type="EMBL" id="LZMZ01000017">
    <property type="protein sequence ID" value="OBX78407.1"/>
    <property type="molecule type" value="Genomic_DNA"/>
</dbReference>
<dbReference type="Pfam" id="PF00881">
    <property type="entry name" value="Nitroreductase"/>
    <property type="match status" value="1"/>
</dbReference>
<gene>
    <name evidence="10" type="ORF">A9308_06415</name>
</gene>
<evidence type="ECO:0000256" key="4">
    <source>
        <dbReference type="ARBA" id="ARBA00022857"/>
    </source>
</evidence>
<dbReference type="AlphaFoldDB" id="A0A1B8QCA1"/>
<evidence type="ECO:0000313" key="10">
    <source>
        <dbReference type="EMBL" id="OBX78407.1"/>
    </source>
</evidence>
<evidence type="ECO:0000256" key="7">
    <source>
        <dbReference type="PIRNR" id="PIRNR000232"/>
    </source>
</evidence>
<evidence type="ECO:0000256" key="3">
    <source>
        <dbReference type="ARBA" id="ARBA00022643"/>
    </source>
</evidence>
<feature type="domain" description="Nitroreductase" evidence="9">
    <location>
        <begin position="10"/>
        <end position="165"/>
    </location>
</feature>
<feature type="binding site" description="in other chain" evidence="8">
    <location>
        <begin position="135"/>
        <end position="137"/>
    </location>
    <ligand>
        <name>FMN</name>
        <dbReference type="ChEBI" id="CHEBI:58210"/>
        <note>ligand shared between dimeric partners</note>
    </ligand>
</feature>
<sequence>MHTDEFFDLVASRRSIGNLNAPAPTHAQVKRAVQLAYTAPDHKCLQPFRFIVLEGEALARLGDALHQATLDIGETDAKALDKARNLPLRAPMVITCLTAYQAHAKVPPYEQLLAAGAAVQNLLLALHAMGFGSVWRTGALTDSAAVKQFFALDDSNRVVGFIYVGTTDVQMPERAPLDLDNLLDYWT</sequence>
<dbReference type="InterPro" id="IPR029479">
    <property type="entry name" value="Nitroreductase"/>
</dbReference>
<dbReference type="PANTHER" id="PTHR43821:SF1">
    <property type="entry name" value="NAD(P)H NITROREDUCTASE YDJA-RELATED"/>
    <property type="match status" value="1"/>
</dbReference>
<evidence type="ECO:0000256" key="6">
    <source>
        <dbReference type="ARBA" id="ARBA00023027"/>
    </source>
</evidence>
<evidence type="ECO:0000313" key="11">
    <source>
        <dbReference type="Proteomes" id="UP000092508"/>
    </source>
</evidence>
<feature type="binding site" description="in other chain" evidence="8">
    <location>
        <begin position="13"/>
        <end position="15"/>
    </location>
    <ligand>
        <name>FMN</name>
        <dbReference type="ChEBI" id="CHEBI:58210"/>
        <note>ligand shared between dimeric partners</note>
    </ligand>
</feature>
<dbReference type="CDD" id="cd02135">
    <property type="entry name" value="YdjA-like"/>
    <property type="match status" value="1"/>
</dbReference>
<dbReference type="EC" id="1.-.-.-" evidence="7"/>
<dbReference type="Gene3D" id="3.40.109.10">
    <property type="entry name" value="NADH Oxidase"/>
    <property type="match status" value="1"/>
</dbReference>
<dbReference type="InterPro" id="IPR052530">
    <property type="entry name" value="NAD(P)H_nitroreductase"/>
</dbReference>
<name>A0A1B8QCA1_9GAMM</name>
<comment type="cofactor">
    <cofactor evidence="8">
        <name>FMN</name>
        <dbReference type="ChEBI" id="CHEBI:58210"/>
    </cofactor>
    <text evidence="8">Binds 1 FMN per subunit.</text>
</comment>
<evidence type="ECO:0000256" key="2">
    <source>
        <dbReference type="ARBA" id="ARBA00022630"/>
    </source>
</evidence>
<dbReference type="STRING" id="34059.A9308_06415"/>
<protein>
    <recommendedName>
        <fullName evidence="7">Putative NAD(P)H nitroreductase</fullName>
        <ecNumber evidence="7">1.-.-.-</ecNumber>
    </recommendedName>
</protein>
<evidence type="ECO:0000256" key="1">
    <source>
        <dbReference type="ARBA" id="ARBA00007118"/>
    </source>
</evidence>
<dbReference type="RefSeq" id="WP_067236554.1">
    <property type="nucleotide sequence ID" value="NZ_LZMZ01000017.1"/>
</dbReference>
<evidence type="ECO:0000259" key="9">
    <source>
        <dbReference type="Pfam" id="PF00881"/>
    </source>
</evidence>
<organism evidence="10 11">
    <name type="scientific">Faucicola atlantae</name>
    <dbReference type="NCBI Taxonomy" id="34059"/>
    <lineage>
        <taxon>Bacteria</taxon>
        <taxon>Pseudomonadati</taxon>
        <taxon>Pseudomonadota</taxon>
        <taxon>Gammaproteobacteria</taxon>
        <taxon>Moraxellales</taxon>
        <taxon>Moraxellaceae</taxon>
        <taxon>Faucicola</taxon>
    </lineage>
</organism>
<dbReference type="SUPFAM" id="SSF55469">
    <property type="entry name" value="FMN-dependent nitroreductase-like"/>
    <property type="match status" value="1"/>
</dbReference>
<feature type="binding site" evidence="8">
    <location>
        <position position="42"/>
    </location>
    <ligand>
        <name>FMN</name>
        <dbReference type="ChEBI" id="CHEBI:58210"/>
        <note>ligand shared between dimeric partners</note>
    </ligand>
</feature>
<keyword evidence="3 7" id="KW-0288">FMN</keyword>
<dbReference type="PIRSF" id="PIRSF000232">
    <property type="entry name" value="YdjA"/>
    <property type="match status" value="1"/>
</dbReference>
<comment type="caution">
    <text evidence="10">The sequence shown here is derived from an EMBL/GenBank/DDBJ whole genome shotgun (WGS) entry which is preliminary data.</text>
</comment>
<evidence type="ECO:0000256" key="8">
    <source>
        <dbReference type="PIRSR" id="PIRSR000232-1"/>
    </source>
</evidence>
<comment type="similarity">
    <text evidence="1 7">Belongs to the nitroreductase family.</text>
</comment>
<keyword evidence="6 7" id="KW-0520">NAD</keyword>
<reference evidence="10 11" key="1">
    <citation type="submission" date="2016-06" db="EMBL/GenBank/DDBJ databases">
        <title>Draft genome of Moraxella atlantae CCUG 66109.</title>
        <authorList>
            <person name="Salva-Serra F."/>
            <person name="Engstrom-Jakobsson H."/>
            <person name="Thorell K."/>
            <person name="Gonzales-Siles L."/>
            <person name="Karlsson R."/>
            <person name="Boulund F."/>
            <person name="Engstrand L."/>
            <person name="Kristiansson E."/>
            <person name="Moore E."/>
        </authorList>
    </citation>
    <scope>NUCLEOTIDE SEQUENCE [LARGE SCALE GENOMIC DNA]</scope>
    <source>
        <strain evidence="10 11">CCUG 66109</strain>
    </source>
</reference>
<dbReference type="GO" id="GO:0016491">
    <property type="term" value="F:oxidoreductase activity"/>
    <property type="evidence" value="ECO:0007669"/>
    <property type="project" value="UniProtKB-UniRule"/>
</dbReference>
<dbReference type="OrthoDB" id="9804207at2"/>
<keyword evidence="4 7" id="KW-0521">NADP</keyword>
<evidence type="ECO:0000256" key="5">
    <source>
        <dbReference type="ARBA" id="ARBA00023002"/>
    </source>
</evidence>
<accession>A0A1B8QCA1</accession>
<dbReference type="InterPro" id="IPR026021">
    <property type="entry name" value="YdjA-like"/>
</dbReference>
<dbReference type="InterPro" id="IPR000415">
    <property type="entry name" value="Nitroreductase-like"/>
</dbReference>
<keyword evidence="5 7" id="KW-0560">Oxidoreductase</keyword>
<dbReference type="Proteomes" id="UP000092508">
    <property type="component" value="Unassembled WGS sequence"/>
</dbReference>
<dbReference type="PANTHER" id="PTHR43821">
    <property type="entry name" value="NAD(P)H NITROREDUCTASE YDJA-RELATED"/>
    <property type="match status" value="1"/>
</dbReference>